<evidence type="ECO:0000313" key="4">
    <source>
        <dbReference type="Proteomes" id="UP000075025"/>
    </source>
</evidence>
<organism evidence="3 4">
    <name type="scientific">Microbacterium testaceum</name>
    <name type="common">Aureobacterium testaceum</name>
    <name type="synonym">Brevibacterium testaceum</name>
    <dbReference type="NCBI Taxonomy" id="2033"/>
    <lineage>
        <taxon>Bacteria</taxon>
        <taxon>Bacillati</taxon>
        <taxon>Actinomycetota</taxon>
        <taxon>Actinomycetes</taxon>
        <taxon>Micrococcales</taxon>
        <taxon>Microbacteriaceae</taxon>
        <taxon>Microbacterium</taxon>
    </lineage>
</organism>
<protein>
    <recommendedName>
        <fullName evidence="2">Terminase small subunit actinomycetes phage-type domain-containing protein</fullName>
    </recommendedName>
</protein>
<accession>A0A147ET61</accession>
<name>A0A147ET61_MICTE</name>
<feature type="region of interest" description="Disordered" evidence="1">
    <location>
        <begin position="175"/>
        <end position="209"/>
    </location>
</feature>
<dbReference type="InterPro" id="IPR057630">
    <property type="entry name" value="Terminase_6"/>
</dbReference>
<dbReference type="PATRIC" id="fig|2033.6.peg.998"/>
<reference evidence="3 4" key="1">
    <citation type="journal article" date="2016" name="Front. Microbiol.">
        <title>Genomic Resource of Rice Seed Associated Bacteria.</title>
        <authorList>
            <person name="Midha S."/>
            <person name="Bansal K."/>
            <person name="Sharma S."/>
            <person name="Kumar N."/>
            <person name="Patil P.P."/>
            <person name="Chaudhry V."/>
            <person name="Patil P.B."/>
        </authorList>
    </citation>
    <scope>NUCLEOTIDE SEQUENCE [LARGE SCALE GENOMIC DNA]</scope>
    <source>
        <strain evidence="3 4">NS220</strain>
    </source>
</reference>
<evidence type="ECO:0000313" key="3">
    <source>
        <dbReference type="EMBL" id="KTR87919.1"/>
    </source>
</evidence>
<dbReference type="RefSeq" id="WP_058625152.1">
    <property type="nucleotide sequence ID" value="NZ_LDRT01000152.1"/>
</dbReference>
<dbReference type="AlphaFoldDB" id="A0A147ET61"/>
<dbReference type="OrthoDB" id="5070684at2"/>
<gene>
    <name evidence="3" type="ORF">NS220_16860</name>
</gene>
<proteinExistence type="predicted"/>
<dbReference type="Pfam" id="PF23931">
    <property type="entry name" value="Terminase_6"/>
    <property type="match status" value="1"/>
</dbReference>
<feature type="domain" description="Terminase small subunit actinomycetes phage-type" evidence="2">
    <location>
        <begin position="118"/>
        <end position="178"/>
    </location>
</feature>
<comment type="caution">
    <text evidence="3">The sequence shown here is derived from an EMBL/GenBank/DDBJ whole genome shotgun (WGS) entry which is preliminary data.</text>
</comment>
<evidence type="ECO:0000259" key="2">
    <source>
        <dbReference type="Pfam" id="PF23931"/>
    </source>
</evidence>
<dbReference type="EMBL" id="LDRT01000152">
    <property type="protein sequence ID" value="KTR87919.1"/>
    <property type="molecule type" value="Genomic_DNA"/>
</dbReference>
<feature type="compositionally biased region" description="Basic and acidic residues" evidence="1">
    <location>
        <begin position="190"/>
        <end position="202"/>
    </location>
</feature>
<sequence>MPAPDQKKAFALFRAAVPYEQIATQLSCTVTQAKAAVQKAIAASTVALDQTAARIVDLERIDALHRAHWQKAINGDAAATDRVVKLMQERQRLLGEPTRVKDAITDAFEKTLAEIPTEAADEALIASCRQVARQIDHAVANGTSLEATKAMYLLPHLWNGLRELGATPAARAALNASIPPPAPEGAVEPPKGEPVDLDDWKNRNRGSAR</sequence>
<evidence type="ECO:0000256" key="1">
    <source>
        <dbReference type="SAM" id="MobiDB-lite"/>
    </source>
</evidence>
<dbReference type="Proteomes" id="UP000075025">
    <property type="component" value="Unassembled WGS sequence"/>
</dbReference>